<evidence type="ECO:0000256" key="4">
    <source>
        <dbReference type="SAM" id="SignalP"/>
    </source>
</evidence>
<dbReference type="PANTHER" id="PTHR44858:SF1">
    <property type="entry name" value="UDP-N-ACETYLGLUCOSAMINE--PEPTIDE N-ACETYLGLUCOSAMINYLTRANSFERASE SPINDLY-RELATED"/>
    <property type="match status" value="1"/>
</dbReference>
<dbReference type="GO" id="GO:0009279">
    <property type="term" value="C:cell outer membrane"/>
    <property type="evidence" value="ECO:0007669"/>
    <property type="project" value="TreeGrafter"/>
</dbReference>
<evidence type="ECO:0000313" key="5">
    <source>
        <dbReference type="EMBL" id="HEN28000.1"/>
    </source>
</evidence>
<dbReference type="AlphaFoldDB" id="A0A7C2K3Z8"/>
<dbReference type="InterPro" id="IPR019734">
    <property type="entry name" value="TPR_rpt"/>
</dbReference>
<dbReference type="Pfam" id="PF13174">
    <property type="entry name" value="TPR_6"/>
    <property type="match status" value="1"/>
</dbReference>
<dbReference type="SUPFAM" id="SSF48452">
    <property type="entry name" value="TPR-like"/>
    <property type="match status" value="2"/>
</dbReference>
<dbReference type="SMART" id="SM00671">
    <property type="entry name" value="SEL1"/>
    <property type="match status" value="3"/>
</dbReference>
<gene>
    <name evidence="5" type="ORF">ENQ77_04965</name>
</gene>
<reference evidence="5" key="1">
    <citation type="journal article" date="2020" name="mSystems">
        <title>Genome- and Community-Level Interaction Insights into Carbon Utilization and Element Cycling Functions of Hydrothermarchaeota in Hydrothermal Sediment.</title>
        <authorList>
            <person name="Zhou Z."/>
            <person name="Liu Y."/>
            <person name="Xu W."/>
            <person name="Pan J."/>
            <person name="Luo Z.H."/>
            <person name="Li M."/>
        </authorList>
    </citation>
    <scope>NUCLEOTIDE SEQUENCE [LARGE SCALE GENOMIC DNA]</scope>
    <source>
        <strain evidence="5">SpSt-34</strain>
    </source>
</reference>
<feature type="repeat" description="TPR" evidence="3">
    <location>
        <begin position="131"/>
        <end position="164"/>
    </location>
</feature>
<protein>
    <submittedName>
        <fullName evidence="5">Tetratricopeptide repeat protein</fullName>
    </submittedName>
</protein>
<keyword evidence="4" id="KW-0732">Signal</keyword>
<dbReference type="InterPro" id="IPR013105">
    <property type="entry name" value="TPR_2"/>
</dbReference>
<feature type="repeat" description="TPR" evidence="3">
    <location>
        <begin position="52"/>
        <end position="85"/>
    </location>
</feature>
<keyword evidence="1" id="KW-0677">Repeat</keyword>
<organism evidence="5">
    <name type="scientific">candidate division WOR-3 bacterium</name>
    <dbReference type="NCBI Taxonomy" id="2052148"/>
    <lineage>
        <taxon>Bacteria</taxon>
        <taxon>Bacteria division WOR-3</taxon>
    </lineage>
</organism>
<evidence type="ECO:0000256" key="1">
    <source>
        <dbReference type="ARBA" id="ARBA00022737"/>
    </source>
</evidence>
<name>A0A7C2K3Z8_UNCW3</name>
<dbReference type="Pfam" id="PF00515">
    <property type="entry name" value="TPR_1"/>
    <property type="match status" value="1"/>
</dbReference>
<dbReference type="PROSITE" id="PS50005">
    <property type="entry name" value="TPR"/>
    <property type="match status" value="7"/>
</dbReference>
<evidence type="ECO:0000256" key="3">
    <source>
        <dbReference type="PROSITE-ProRule" id="PRU00339"/>
    </source>
</evidence>
<feature type="repeat" description="TPR" evidence="3">
    <location>
        <begin position="18"/>
        <end position="51"/>
    </location>
</feature>
<feature type="repeat" description="TPR" evidence="3">
    <location>
        <begin position="233"/>
        <end position="266"/>
    </location>
</feature>
<dbReference type="InterPro" id="IPR050498">
    <property type="entry name" value="Ycf3"/>
</dbReference>
<dbReference type="Gene3D" id="1.25.40.10">
    <property type="entry name" value="Tetratricopeptide repeat domain"/>
    <property type="match status" value="4"/>
</dbReference>
<dbReference type="PROSITE" id="PS50293">
    <property type="entry name" value="TPR_REGION"/>
    <property type="match status" value="3"/>
</dbReference>
<dbReference type="SMART" id="SM00028">
    <property type="entry name" value="TPR"/>
    <property type="match status" value="9"/>
</dbReference>
<feature type="chain" id="PRO_5027617509" evidence="4">
    <location>
        <begin position="18"/>
        <end position="339"/>
    </location>
</feature>
<feature type="repeat" description="TPR" evidence="3">
    <location>
        <begin position="267"/>
        <end position="300"/>
    </location>
</feature>
<dbReference type="PROSITE" id="PS51257">
    <property type="entry name" value="PROKAR_LIPOPROTEIN"/>
    <property type="match status" value="1"/>
</dbReference>
<dbReference type="InterPro" id="IPR011990">
    <property type="entry name" value="TPR-like_helical_dom_sf"/>
</dbReference>
<accession>A0A7C2K3Z8</accession>
<proteinExistence type="predicted"/>
<dbReference type="InterPro" id="IPR002088">
    <property type="entry name" value="Prenyl_trans_a"/>
</dbReference>
<dbReference type="GO" id="GO:0008318">
    <property type="term" value="F:protein prenyltransferase activity"/>
    <property type="evidence" value="ECO:0007669"/>
    <property type="project" value="InterPro"/>
</dbReference>
<feature type="signal peptide" evidence="4">
    <location>
        <begin position="1"/>
        <end position="17"/>
    </location>
</feature>
<dbReference type="Pfam" id="PF07719">
    <property type="entry name" value="TPR_2"/>
    <property type="match status" value="1"/>
</dbReference>
<dbReference type="PROSITE" id="PS51147">
    <property type="entry name" value="PFTA"/>
    <property type="match status" value="1"/>
</dbReference>
<sequence length="339" mass="39329">MRKVFLLGLFFFFTACATTPHKSSGIIYMQQGLYNKAVTEFQAWVAENPNNPEAHIWLGRAYIGTRDYIKAAEEFIKAYELDADSGKYLKEFGENEINTILTAGKNLFQQGDDSKALKYFTYVTKINPKDERAYLAIAVIYNKQGNLEEAINFANKAIELNPKDLQALYYRAKFYAQAGKKEEAKRDLLEVVEKDTTFTKAYFDLGVLYFDDQEFENAAKYFKKAYELDKENLDALLNMALSYYRLSNYGEAEKLFREYLEKQPDAYDIWFTLGACLYNENKMQEALNAFDKAIELKPDYEDAYSFKALIYNQLKMNKELMETIKKLQEIKGNNGGNKR</sequence>
<keyword evidence="2 3" id="KW-0802">TPR repeat</keyword>
<feature type="repeat" description="TPR" evidence="3">
    <location>
        <begin position="97"/>
        <end position="130"/>
    </location>
</feature>
<feature type="repeat" description="TPR" evidence="3">
    <location>
        <begin position="199"/>
        <end position="232"/>
    </location>
</feature>
<dbReference type="Pfam" id="PF13432">
    <property type="entry name" value="TPR_16"/>
    <property type="match status" value="2"/>
</dbReference>
<dbReference type="InterPro" id="IPR006597">
    <property type="entry name" value="Sel1-like"/>
</dbReference>
<dbReference type="GO" id="GO:0046813">
    <property type="term" value="P:receptor-mediated virion attachment to host cell"/>
    <property type="evidence" value="ECO:0007669"/>
    <property type="project" value="TreeGrafter"/>
</dbReference>
<dbReference type="EMBL" id="DSOL01000143">
    <property type="protein sequence ID" value="HEN28000.1"/>
    <property type="molecule type" value="Genomic_DNA"/>
</dbReference>
<dbReference type="PANTHER" id="PTHR44858">
    <property type="entry name" value="TETRATRICOPEPTIDE REPEAT PROTEIN 6"/>
    <property type="match status" value="1"/>
</dbReference>
<evidence type="ECO:0000256" key="2">
    <source>
        <dbReference type="ARBA" id="ARBA00022803"/>
    </source>
</evidence>
<comment type="caution">
    <text evidence="5">The sequence shown here is derived from an EMBL/GenBank/DDBJ whole genome shotgun (WGS) entry which is preliminary data.</text>
</comment>